<feature type="chain" id="PRO_5037093020" evidence="2">
    <location>
        <begin position="19"/>
        <end position="141"/>
    </location>
</feature>
<dbReference type="AlphaFoldDB" id="A0A922CVL0"/>
<protein>
    <submittedName>
        <fullName evidence="3">Uncharacterized protein</fullName>
    </submittedName>
</protein>
<proteinExistence type="predicted"/>
<comment type="caution">
    <text evidence="3">The sequence shown here is derived from an EMBL/GenBank/DDBJ whole genome shotgun (WGS) entry which is preliminary data.</text>
</comment>
<feature type="region of interest" description="Disordered" evidence="1">
    <location>
        <begin position="95"/>
        <end position="121"/>
    </location>
</feature>
<sequence>MMAKRLLLILTIVPVILSKKNGQEPSKYVYSQDSSDEEDSIFNIHEIGAYTFEPLHGTIYYSHPLKPHRRSGWPPIGPVQKSVPSKPAEKLIQSFPPLKPSKGWPDVASDPESEPFTHPETLRPRISPLKAIIGWPPIGPY</sequence>
<reference evidence="3" key="2">
    <citation type="submission" date="2020-12" db="EMBL/GenBank/DDBJ databases">
        <authorList>
            <person name="Kanost M."/>
        </authorList>
    </citation>
    <scope>NUCLEOTIDE SEQUENCE</scope>
</reference>
<organism evidence="3 4">
    <name type="scientific">Manduca sexta</name>
    <name type="common">Tobacco hawkmoth</name>
    <name type="synonym">Tobacco hornworm</name>
    <dbReference type="NCBI Taxonomy" id="7130"/>
    <lineage>
        <taxon>Eukaryota</taxon>
        <taxon>Metazoa</taxon>
        <taxon>Ecdysozoa</taxon>
        <taxon>Arthropoda</taxon>
        <taxon>Hexapoda</taxon>
        <taxon>Insecta</taxon>
        <taxon>Pterygota</taxon>
        <taxon>Neoptera</taxon>
        <taxon>Endopterygota</taxon>
        <taxon>Lepidoptera</taxon>
        <taxon>Glossata</taxon>
        <taxon>Ditrysia</taxon>
        <taxon>Bombycoidea</taxon>
        <taxon>Sphingidae</taxon>
        <taxon>Sphinginae</taxon>
        <taxon>Sphingini</taxon>
        <taxon>Manduca</taxon>
    </lineage>
</organism>
<dbReference type="EMBL" id="JH668624">
    <property type="protein sequence ID" value="KAG6459513.1"/>
    <property type="molecule type" value="Genomic_DNA"/>
</dbReference>
<keyword evidence="2" id="KW-0732">Signal</keyword>
<evidence type="ECO:0000313" key="4">
    <source>
        <dbReference type="Proteomes" id="UP000791440"/>
    </source>
</evidence>
<dbReference type="Proteomes" id="UP000791440">
    <property type="component" value="Unassembled WGS sequence"/>
</dbReference>
<name>A0A922CVL0_MANSE</name>
<gene>
    <name evidence="3" type="ORF">O3G_MSEX011417</name>
</gene>
<accession>A0A922CVL0</accession>
<reference evidence="3" key="1">
    <citation type="journal article" date="2016" name="Insect Biochem. Mol. Biol.">
        <title>Multifaceted biological insights from a draft genome sequence of the tobacco hornworm moth, Manduca sexta.</title>
        <authorList>
            <person name="Kanost M.R."/>
            <person name="Arrese E.L."/>
            <person name="Cao X."/>
            <person name="Chen Y.R."/>
            <person name="Chellapilla S."/>
            <person name="Goldsmith M.R."/>
            <person name="Grosse-Wilde E."/>
            <person name="Heckel D.G."/>
            <person name="Herndon N."/>
            <person name="Jiang H."/>
            <person name="Papanicolaou A."/>
            <person name="Qu J."/>
            <person name="Soulages J.L."/>
            <person name="Vogel H."/>
            <person name="Walters J."/>
            <person name="Waterhouse R.M."/>
            <person name="Ahn S.J."/>
            <person name="Almeida F.C."/>
            <person name="An C."/>
            <person name="Aqrawi P."/>
            <person name="Bretschneider A."/>
            <person name="Bryant W.B."/>
            <person name="Bucks S."/>
            <person name="Chao H."/>
            <person name="Chevignon G."/>
            <person name="Christen J.M."/>
            <person name="Clarke D.F."/>
            <person name="Dittmer N.T."/>
            <person name="Ferguson L.C.F."/>
            <person name="Garavelou S."/>
            <person name="Gordon K.H.J."/>
            <person name="Gunaratna R.T."/>
            <person name="Han Y."/>
            <person name="Hauser F."/>
            <person name="He Y."/>
            <person name="Heidel-Fischer H."/>
            <person name="Hirsh A."/>
            <person name="Hu Y."/>
            <person name="Jiang H."/>
            <person name="Kalra D."/>
            <person name="Klinner C."/>
            <person name="Konig C."/>
            <person name="Kovar C."/>
            <person name="Kroll A.R."/>
            <person name="Kuwar S.S."/>
            <person name="Lee S.L."/>
            <person name="Lehman R."/>
            <person name="Li K."/>
            <person name="Li Z."/>
            <person name="Liang H."/>
            <person name="Lovelace S."/>
            <person name="Lu Z."/>
            <person name="Mansfield J.H."/>
            <person name="McCulloch K.J."/>
            <person name="Mathew T."/>
            <person name="Morton B."/>
            <person name="Muzny D.M."/>
            <person name="Neunemann D."/>
            <person name="Ongeri F."/>
            <person name="Pauchet Y."/>
            <person name="Pu L.L."/>
            <person name="Pyrousis I."/>
            <person name="Rao X.J."/>
            <person name="Redding A."/>
            <person name="Roesel C."/>
            <person name="Sanchez-Gracia A."/>
            <person name="Schaack S."/>
            <person name="Shukla A."/>
            <person name="Tetreau G."/>
            <person name="Wang Y."/>
            <person name="Xiong G.H."/>
            <person name="Traut W."/>
            <person name="Walsh T.K."/>
            <person name="Worley K.C."/>
            <person name="Wu D."/>
            <person name="Wu W."/>
            <person name="Wu Y.Q."/>
            <person name="Zhang X."/>
            <person name="Zou Z."/>
            <person name="Zucker H."/>
            <person name="Briscoe A.D."/>
            <person name="Burmester T."/>
            <person name="Clem R.J."/>
            <person name="Feyereisen R."/>
            <person name="Grimmelikhuijzen C.J.P."/>
            <person name="Hamodrakas S.J."/>
            <person name="Hansson B.S."/>
            <person name="Huguet E."/>
            <person name="Jermiin L.S."/>
            <person name="Lan Q."/>
            <person name="Lehman H.K."/>
            <person name="Lorenzen M."/>
            <person name="Merzendorfer H."/>
            <person name="Michalopoulos I."/>
            <person name="Morton D.B."/>
            <person name="Muthukrishnan S."/>
            <person name="Oakeshott J.G."/>
            <person name="Palmer W."/>
            <person name="Park Y."/>
            <person name="Passarelli A.L."/>
            <person name="Rozas J."/>
            <person name="Schwartz L.M."/>
            <person name="Smith W."/>
            <person name="Southgate A."/>
            <person name="Vilcinskas A."/>
            <person name="Vogt R."/>
            <person name="Wang P."/>
            <person name="Werren J."/>
            <person name="Yu X.Q."/>
            <person name="Zhou J.J."/>
            <person name="Brown S.J."/>
            <person name="Scherer S.E."/>
            <person name="Richards S."/>
            <person name="Blissard G.W."/>
        </authorList>
    </citation>
    <scope>NUCLEOTIDE SEQUENCE</scope>
</reference>
<keyword evidence="4" id="KW-1185">Reference proteome</keyword>
<feature type="signal peptide" evidence="2">
    <location>
        <begin position="1"/>
        <end position="18"/>
    </location>
</feature>
<evidence type="ECO:0000256" key="2">
    <source>
        <dbReference type="SAM" id="SignalP"/>
    </source>
</evidence>
<evidence type="ECO:0000313" key="3">
    <source>
        <dbReference type="EMBL" id="KAG6459513.1"/>
    </source>
</evidence>
<evidence type="ECO:0000256" key="1">
    <source>
        <dbReference type="SAM" id="MobiDB-lite"/>
    </source>
</evidence>